<keyword evidence="9" id="KW-1185">Reference proteome</keyword>
<dbReference type="NCBIfam" id="TIGR00797">
    <property type="entry name" value="matE"/>
    <property type="match status" value="1"/>
</dbReference>
<keyword evidence="3" id="KW-1003">Cell membrane</keyword>
<evidence type="ECO:0000256" key="4">
    <source>
        <dbReference type="ARBA" id="ARBA00022692"/>
    </source>
</evidence>
<dbReference type="GO" id="GO:0005886">
    <property type="term" value="C:plasma membrane"/>
    <property type="evidence" value="ECO:0007669"/>
    <property type="project" value="UniProtKB-SubCell"/>
</dbReference>
<feature type="transmembrane region" description="Helical" evidence="7">
    <location>
        <begin position="356"/>
        <end position="383"/>
    </location>
</feature>
<dbReference type="PIRSF" id="PIRSF006603">
    <property type="entry name" value="DinF"/>
    <property type="match status" value="1"/>
</dbReference>
<keyword evidence="6 7" id="KW-0472">Membrane</keyword>
<dbReference type="CDD" id="cd13134">
    <property type="entry name" value="MATE_like_8"/>
    <property type="match status" value="1"/>
</dbReference>
<evidence type="ECO:0000256" key="6">
    <source>
        <dbReference type="ARBA" id="ARBA00023136"/>
    </source>
</evidence>
<sequence>MRISSLRGDRAFLRKLTTLTIPIALQSLLLASVSAADAFMLGRLDQNSMAAVSLATQVQFIMTMFIMADTSTGSVLASQYYGKKDEQTVGDIFNMMLRSMTVIDVMFWALCCFSPRPLMLFFTNDPVLIDIGCRYLRIAGWSYLLVGFSQCYHTVMKIPGHARMSMWISLASVMSNIILNAVLIFGLFGAPALGPEGAAIATLISRVIELAWCVLVSMRKDYIRPNLERLLYYRKELVIDSLKIAAPVLGSALLWGIGFTSYTAIVAHMGSDAAAANSIASVVRDLICSLCNGVATAGGIILGIELGAGEIETARTDGRRLRDLSFVIGILSMVVLLALTPAVVHLMKMTPEAKSYLTGMMVIQAVYMIGRCVNTVTINGVFYTGGDAIFDTYSLIVMMWCIAIPAALLGAFVFHWPVLVVYSCTCVDEVGKIPWVMIHFRKYKWLKNLTRD</sequence>
<feature type="transmembrane region" description="Helical" evidence="7">
    <location>
        <begin position="395"/>
        <end position="416"/>
    </location>
</feature>
<evidence type="ECO:0000256" key="3">
    <source>
        <dbReference type="ARBA" id="ARBA00022475"/>
    </source>
</evidence>
<feature type="transmembrane region" description="Helical" evidence="7">
    <location>
        <begin position="59"/>
        <end position="81"/>
    </location>
</feature>
<protein>
    <submittedName>
        <fullName evidence="8">MATE family efflux transporter</fullName>
    </submittedName>
</protein>
<dbReference type="Pfam" id="PF01554">
    <property type="entry name" value="MatE"/>
    <property type="match status" value="2"/>
</dbReference>
<feature type="transmembrane region" description="Helical" evidence="7">
    <location>
        <begin position="324"/>
        <end position="344"/>
    </location>
</feature>
<dbReference type="InterPro" id="IPR047135">
    <property type="entry name" value="YsiQ"/>
</dbReference>
<name>A0A6L5X3L7_9FIRM</name>
<accession>A0A6L5X3L7</accession>
<dbReference type="EMBL" id="VULZ01000001">
    <property type="protein sequence ID" value="MSS13566.1"/>
    <property type="molecule type" value="Genomic_DNA"/>
</dbReference>
<feature type="transmembrane region" description="Helical" evidence="7">
    <location>
        <begin position="167"/>
        <end position="191"/>
    </location>
</feature>
<keyword evidence="4 7" id="KW-0812">Transmembrane</keyword>
<keyword evidence="2" id="KW-0813">Transport</keyword>
<dbReference type="GO" id="GO:0015297">
    <property type="term" value="F:antiporter activity"/>
    <property type="evidence" value="ECO:0007669"/>
    <property type="project" value="InterPro"/>
</dbReference>
<dbReference type="PANTHER" id="PTHR42925">
    <property type="entry name" value="MULTIDRUG AND TOXIN EFFLUX PROTEIN MATE FAMILY"/>
    <property type="match status" value="1"/>
</dbReference>
<evidence type="ECO:0000256" key="7">
    <source>
        <dbReference type="SAM" id="Phobius"/>
    </source>
</evidence>
<evidence type="ECO:0000256" key="5">
    <source>
        <dbReference type="ARBA" id="ARBA00022989"/>
    </source>
</evidence>
<evidence type="ECO:0000313" key="9">
    <source>
        <dbReference type="Proteomes" id="UP000481852"/>
    </source>
</evidence>
<reference evidence="8 9" key="1">
    <citation type="submission" date="2019-08" db="EMBL/GenBank/DDBJ databases">
        <title>In-depth cultivation of the pig gut microbiome towards novel bacterial diversity and tailored functional studies.</title>
        <authorList>
            <person name="Wylensek D."/>
            <person name="Hitch T.C.A."/>
            <person name="Clavel T."/>
        </authorList>
    </citation>
    <scope>NUCLEOTIDE SEQUENCE [LARGE SCALE GENOMIC DNA]</scope>
    <source>
        <strain evidence="8 9">Oil+RF-744-WCA-WT-11</strain>
    </source>
</reference>
<feature type="transmembrane region" description="Helical" evidence="7">
    <location>
        <begin position="102"/>
        <end position="123"/>
    </location>
</feature>
<organism evidence="8 9">
    <name type="scientific">Porcincola intestinalis</name>
    <dbReference type="NCBI Taxonomy" id="2606632"/>
    <lineage>
        <taxon>Bacteria</taxon>
        <taxon>Bacillati</taxon>
        <taxon>Bacillota</taxon>
        <taxon>Clostridia</taxon>
        <taxon>Lachnospirales</taxon>
        <taxon>Lachnospiraceae</taxon>
        <taxon>Porcincola</taxon>
    </lineage>
</organism>
<dbReference type="Proteomes" id="UP000481852">
    <property type="component" value="Unassembled WGS sequence"/>
</dbReference>
<dbReference type="InterPro" id="IPR048279">
    <property type="entry name" value="MdtK-like"/>
</dbReference>
<proteinExistence type="predicted"/>
<feature type="transmembrane region" description="Helical" evidence="7">
    <location>
        <begin position="282"/>
        <end position="304"/>
    </location>
</feature>
<evidence type="ECO:0000313" key="8">
    <source>
        <dbReference type="EMBL" id="MSS13566.1"/>
    </source>
</evidence>
<dbReference type="InterPro" id="IPR002528">
    <property type="entry name" value="MATE_fam"/>
</dbReference>
<dbReference type="AlphaFoldDB" id="A0A6L5X3L7"/>
<feature type="transmembrane region" description="Helical" evidence="7">
    <location>
        <begin position="237"/>
        <end position="262"/>
    </location>
</feature>
<dbReference type="GO" id="GO:0042910">
    <property type="term" value="F:xenobiotic transmembrane transporter activity"/>
    <property type="evidence" value="ECO:0007669"/>
    <property type="project" value="InterPro"/>
</dbReference>
<evidence type="ECO:0000256" key="1">
    <source>
        <dbReference type="ARBA" id="ARBA00004651"/>
    </source>
</evidence>
<feature type="transmembrane region" description="Helical" evidence="7">
    <location>
        <begin position="197"/>
        <end position="216"/>
    </location>
</feature>
<keyword evidence="5 7" id="KW-1133">Transmembrane helix</keyword>
<comment type="subcellular location">
    <subcellularLocation>
        <location evidence="1">Cell membrane</location>
        <topology evidence="1">Multi-pass membrane protein</topology>
    </subcellularLocation>
</comment>
<dbReference type="PANTHER" id="PTHR42925:SF2">
    <property type="entry name" value="NA+ DRIVEN MULTIDRUG EFFLUX PUMP"/>
    <property type="match status" value="1"/>
</dbReference>
<evidence type="ECO:0000256" key="2">
    <source>
        <dbReference type="ARBA" id="ARBA00022448"/>
    </source>
</evidence>
<comment type="caution">
    <text evidence="8">The sequence shown here is derived from an EMBL/GenBank/DDBJ whole genome shotgun (WGS) entry which is preliminary data.</text>
</comment>
<gene>
    <name evidence="8" type="ORF">FYJ35_00615</name>
</gene>
<feature type="transmembrane region" description="Helical" evidence="7">
    <location>
        <begin position="135"/>
        <end position="155"/>
    </location>
</feature>